<reference evidence="2 3" key="1">
    <citation type="submission" date="2015-07" db="EMBL/GenBank/DDBJ databases">
        <title>The genome of Melipona quadrifasciata.</title>
        <authorList>
            <person name="Pan H."/>
            <person name="Kapheim K."/>
        </authorList>
    </citation>
    <scope>NUCLEOTIDE SEQUENCE [LARGE SCALE GENOMIC DNA]</scope>
    <source>
        <strain evidence="2">0111107301</strain>
        <tissue evidence="2">Whole body</tissue>
    </source>
</reference>
<dbReference type="Proteomes" id="UP000053105">
    <property type="component" value="Unassembled WGS sequence"/>
</dbReference>
<keyword evidence="3" id="KW-1185">Reference proteome</keyword>
<proteinExistence type="predicted"/>
<protein>
    <submittedName>
        <fullName evidence="2">Uncharacterized protein</fullName>
    </submittedName>
</protein>
<sequence length="229" mass="24610">MSSLCELQQSDTSHHGSSTHKLSLRRRPQIGKKTAKFPGYFVPPSNRVPIRTNIEIQSNVPLRETQAASGCAPSVEVLPISDVAANKAECGNTAKMRAPTSLAADTYPSLRRRCKGGRRGSSGSCCNPGLHAVPCRGTLGGRKGKLAECAGPLDTLSLSPSNKPLEQERKCNLTGPVTYDLQWISFENWALEGTCPQTPIDPPPATYNEIGMLTFKKLIRADGVAVLPD</sequence>
<evidence type="ECO:0000313" key="3">
    <source>
        <dbReference type="Proteomes" id="UP000053105"/>
    </source>
</evidence>
<accession>A0A0M8ZW71</accession>
<name>A0A0M8ZW71_9HYME</name>
<dbReference type="AlphaFoldDB" id="A0A0M8ZW71"/>
<evidence type="ECO:0000313" key="2">
    <source>
        <dbReference type="EMBL" id="KOX70809.1"/>
    </source>
</evidence>
<dbReference type="EMBL" id="KQ435851">
    <property type="protein sequence ID" value="KOX70809.1"/>
    <property type="molecule type" value="Genomic_DNA"/>
</dbReference>
<organism evidence="2 3">
    <name type="scientific">Melipona quadrifasciata</name>
    <dbReference type="NCBI Taxonomy" id="166423"/>
    <lineage>
        <taxon>Eukaryota</taxon>
        <taxon>Metazoa</taxon>
        <taxon>Ecdysozoa</taxon>
        <taxon>Arthropoda</taxon>
        <taxon>Hexapoda</taxon>
        <taxon>Insecta</taxon>
        <taxon>Pterygota</taxon>
        <taxon>Neoptera</taxon>
        <taxon>Endopterygota</taxon>
        <taxon>Hymenoptera</taxon>
        <taxon>Apocrita</taxon>
        <taxon>Aculeata</taxon>
        <taxon>Apoidea</taxon>
        <taxon>Anthophila</taxon>
        <taxon>Apidae</taxon>
        <taxon>Melipona</taxon>
    </lineage>
</organism>
<feature type="compositionally biased region" description="Polar residues" evidence="1">
    <location>
        <begin position="1"/>
        <end position="21"/>
    </location>
</feature>
<evidence type="ECO:0000256" key="1">
    <source>
        <dbReference type="SAM" id="MobiDB-lite"/>
    </source>
</evidence>
<gene>
    <name evidence="2" type="ORF">WN51_02233</name>
</gene>
<feature type="region of interest" description="Disordered" evidence="1">
    <location>
        <begin position="1"/>
        <end position="29"/>
    </location>
</feature>